<dbReference type="STRING" id="3880.G7KHN2"/>
<reference evidence="4" key="3">
    <citation type="submission" date="2015-04" db="UniProtKB">
        <authorList>
            <consortium name="EnsemblPlants"/>
        </authorList>
    </citation>
    <scope>IDENTIFICATION</scope>
    <source>
        <strain evidence="4">cv. Jemalong A17</strain>
    </source>
</reference>
<feature type="domain" description="Thioester reductase (TE)" evidence="2">
    <location>
        <begin position="17"/>
        <end position="128"/>
    </location>
</feature>
<dbReference type="EC" id="1.2.1.84" evidence="1"/>
<organism evidence="3 5">
    <name type="scientific">Medicago truncatula</name>
    <name type="common">Barrel medic</name>
    <name type="synonym">Medicago tribuloides</name>
    <dbReference type="NCBI Taxonomy" id="3880"/>
    <lineage>
        <taxon>Eukaryota</taxon>
        <taxon>Viridiplantae</taxon>
        <taxon>Streptophyta</taxon>
        <taxon>Embryophyta</taxon>
        <taxon>Tracheophyta</taxon>
        <taxon>Spermatophyta</taxon>
        <taxon>Magnoliopsida</taxon>
        <taxon>eudicotyledons</taxon>
        <taxon>Gunneridae</taxon>
        <taxon>Pentapetalae</taxon>
        <taxon>rosids</taxon>
        <taxon>fabids</taxon>
        <taxon>Fabales</taxon>
        <taxon>Fabaceae</taxon>
        <taxon>Papilionoideae</taxon>
        <taxon>50 kb inversion clade</taxon>
        <taxon>NPAAA clade</taxon>
        <taxon>Hologalegina</taxon>
        <taxon>IRL clade</taxon>
        <taxon>Trifolieae</taxon>
        <taxon>Medicago</taxon>
    </lineage>
</organism>
<evidence type="ECO:0000313" key="3">
    <source>
        <dbReference type="EMBL" id="AES75254.1"/>
    </source>
</evidence>
<comment type="function">
    <text evidence="1">Catalyzes the reduction of fatty acyl-CoA to fatty alcohols.</text>
</comment>
<reference evidence="3 5" key="1">
    <citation type="journal article" date="2011" name="Nature">
        <title>The Medicago genome provides insight into the evolution of rhizobial symbioses.</title>
        <authorList>
            <person name="Young N.D."/>
            <person name="Debelle F."/>
            <person name="Oldroyd G.E."/>
            <person name="Geurts R."/>
            <person name="Cannon S.B."/>
            <person name="Udvardi M.K."/>
            <person name="Benedito V.A."/>
            <person name="Mayer K.F."/>
            <person name="Gouzy J."/>
            <person name="Schoof H."/>
            <person name="Van de Peer Y."/>
            <person name="Proost S."/>
            <person name="Cook D.R."/>
            <person name="Meyers B.C."/>
            <person name="Spannagl M."/>
            <person name="Cheung F."/>
            <person name="De Mita S."/>
            <person name="Krishnakumar V."/>
            <person name="Gundlach H."/>
            <person name="Zhou S."/>
            <person name="Mudge J."/>
            <person name="Bharti A.K."/>
            <person name="Murray J.D."/>
            <person name="Naoumkina M.A."/>
            <person name="Rosen B."/>
            <person name="Silverstein K.A."/>
            <person name="Tang H."/>
            <person name="Rombauts S."/>
            <person name="Zhao P.X."/>
            <person name="Zhou P."/>
            <person name="Barbe V."/>
            <person name="Bardou P."/>
            <person name="Bechner M."/>
            <person name="Bellec A."/>
            <person name="Berger A."/>
            <person name="Berges H."/>
            <person name="Bidwell S."/>
            <person name="Bisseling T."/>
            <person name="Choisne N."/>
            <person name="Couloux A."/>
            <person name="Denny R."/>
            <person name="Deshpande S."/>
            <person name="Dai X."/>
            <person name="Doyle J.J."/>
            <person name="Dudez A.M."/>
            <person name="Farmer A.D."/>
            <person name="Fouteau S."/>
            <person name="Franken C."/>
            <person name="Gibelin C."/>
            <person name="Gish J."/>
            <person name="Goldstein S."/>
            <person name="Gonzalez A.J."/>
            <person name="Green P.J."/>
            <person name="Hallab A."/>
            <person name="Hartog M."/>
            <person name="Hua A."/>
            <person name="Humphray S.J."/>
            <person name="Jeong D.H."/>
            <person name="Jing Y."/>
            <person name="Jocker A."/>
            <person name="Kenton S.M."/>
            <person name="Kim D.J."/>
            <person name="Klee K."/>
            <person name="Lai H."/>
            <person name="Lang C."/>
            <person name="Lin S."/>
            <person name="Macmil S.L."/>
            <person name="Magdelenat G."/>
            <person name="Matthews L."/>
            <person name="McCorrison J."/>
            <person name="Monaghan E.L."/>
            <person name="Mun J.H."/>
            <person name="Najar F.Z."/>
            <person name="Nicholson C."/>
            <person name="Noirot C."/>
            <person name="O'Bleness M."/>
            <person name="Paule C.R."/>
            <person name="Poulain J."/>
            <person name="Prion F."/>
            <person name="Qin B."/>
            <person name="Qu C."/>
            <person name="Retzel E.F."/>
            <person name="Riddle C."/>
            <person name="Sallet E."/>
            <person name="Samain S."/>
            <person name="Samson N."/>
            <person name="Sanders I."/>
            <person name="Saurat O."/>
            <person name="Scarpelli C."/>
            <person name="Schiex T."/>
            <person name="Segurens B."/>
            <person name="Severin A.J."/>
            <person name="Sherrier D.J."/>
            <person name="Shi R."/>
            <person name="Sims S."/>
            <person name="Singer S.R."/>
            <person name="Sinharoy S."/>
            <person name="Sterck L."/>
            <person name="Viollet A."/>
            <person name="Wang B.B."/>
            <person name="Wang K."/>
            <person name="Wang M."/>
            <person name="Wang X."/>
            <person name="Warfsmann J."/>
            <person name="Weissenbach J."/>
            <person name="White D.D."/>
            <person name="White J.D."/>
            <person name="Wiley G.B."/>
            <person name="Wincker P."/>
            <person name="Xing Y."/>
            <person name="Yang L."/>
            <person name="Yao Z."/>
            <person name="Ying F."/>
            <person name="Zhai J."/>
            <person name="Zhou L."/>
            <person name="Zuber A."/>
            <person name="Denarie J."/>
            <person name="Dixon R.A."/>
            <person name="May G.D."/>
            <person name="Schwartz D.C."/>
            <person name="Rogers J."/>
            <person name="Quetier F."/>
            <person name="Town C.D."/>
            <person name="Roe B.A."/>
        </authorList>
    </citation>
    <scope>NUCLEOTIDE SEQUENCE [LARGE SCALE GENOMIC DNA]</scope>
    <source>
        <strain evidence="3">A17</strain>
        <strain evidence="4 5">cv. Jemalong A17</strain>
    </source>
</reference>
<evidence type="ECO:0000313" key="4">
    <source>
        <dbReference type="EnsemblPlants" id="AES75254"/>
    </source>
</evidence>
<keyword evidence="1" id="KW-0444">Lipid biosynthesis</keyword>
<keyword evidence="1" id="KW-0560">Oxidoreductase</keyword>
<dbReference type="HOGENOM" id="CLU_024661_2_3_1"/>
<dbReference type="PaxDb" id="3880-AES75254"/>
<dbReference type="InterPro" id="IPR013120">
    <property type="entry name" value="FAR_NAD-bd"/>
</dbReference>
<dbReference type="GO" id="GO:0006629">
    <property type="term" value="P:lipid metabolic process"/>
    <property type="evidence" value="ECO:0007669"/>
    <property type="project" value="UniProtKB-KW"/>
</dbReference>
<protein>
    <recommendedName>
        <fullName evidence="1">Fatty acyl-CoA reductase</fullName>
        <ecNumber evidence="1">1.2.1.84</ecNumber>
    </recommendedName>
</protein>
<accession>G7KHN2</accession>
<dbReference type="OMA" id="CLRDKCI"/>
<proteinExistence type="inferred from homology"/>
<keyword evidence="5" id="KW-1185">Reference proteome</keyword>
<dbReference type="AlphaFoldDB" id="G7KHN2"/>
<dbReference type="eggNOG" id="KOG1221">
    <property type="taxonomic scope" value="Eukaryota"/>
</dbReference>
<gene>
    <name evidence="3" type="ordered locus">MTR_6g034660</name>
</gene>
<dbReference type="InterPro" id="IPR036291">
    <property type="entry name" value="NAD(P)-bd_dom_sf"/>
</dbReference>
<evidence type="ECO:0000259" key="2">
    <source>
        <dbReference type="Pfam" id="PF07993"/>
    </source>
</evidence>
<name>G7KHN2_MEDTR</name>
<dbReference type="InterPro" id="IPR026055">
    <property type="entry name" value="FAR"/>
</dbReference>
<reference evidence="3 5" key="2">
    <citation type="journal article" date="2014" name="BMC Genomics">
        <title>An improved genome release (version Mt4.0) for the model legume Medicago truncatula.</title>
        <authorList>
            <person name="Tang H."/>
            <person name="Krishnakumar V."/>
            <person name="Bidwell S."/>
            <person name="Rosen B."/>
            <person name="Chan A."/>
            <person name="Zhou S."/>
            <person name="Gentzbittel L."/>
            <person name="Childs K.L."/>
            <person name="Yandell M."/>
            <person name="Gundlach H."/>
            <person name="Mayer K.F."/>
            <person name="Schwartz D.C."/>
            <person name="Town C.D."/>
        </authorList>
    </citation>
    <scope>GENOME REANNOTATION</scope>
    <source>
        <strain evidence="4 5">cv. Jemalong A17</strain>
    </source>
</reference>
<dbReference type="Proteomes" id="UP000002051">
    <property type="component" value="Chromosome 6"/>
</dbReference>
<sequence>MELGDVQEFFAGKTILVTGVTGFLGKVFVEKMLRVQPDIKKLYLLIRSPNIGLATQRLHVEVFRKELFKVQRAEKGADFDSFISEKVVAVVGDVSLEMLGVKDVKRNEEMLKEIDIIVHSAATTKLDDR</sequence>
<dbReference type="EnsemblPlants" id="AES75254">
    <property type="protein sequence ID" value="AES75254"/>
    <property type="gene ID" value="MTR_6g034660"/>
</dbReference>
<dbReference type="PANTHER" id="PTHR11011:SF84">
    <property type="entry name" value="ACYL-COA REDUCTASE-LIKE PROTEIN, PUTATIVE-RELATED"/>
    <property type="match status" value="1"/>
</dbReference>
<dbReference type="Pfam" id="PF07993">
    <property type="entry name" value="NAD_binding_4"/>
    <property type="match status" value="1"/>
</dbReference>
<comment type="similarity">
    <text evidence="1">Belongs to the fatty acyl-CoA reductase family.</text>
</comment>
<dbReference type="GO" id="GO:0102965">
    <property type="term" value="F:alcohol-forming long-chain fatty acyl-CoA reductase activity"/>
    <property type="evidence" value="ECO:0007669"/>
    <property type="project" value="UniProtKB-EC"/>
</dbReference>
<dbReference type="GO" id="GO:0080019">
    <property type="term" value="F:alcohol-forming very long-chain fatty acyl-CoA reductase activity"/>
    <property type="evidence" value="ECO:0007669"/>
    <property type="project" value="InterPro"/>
</dbReference>
<dbReference type="PANTHER" id="PTHR11011">
    <property type="entry name" value="MALE STERILITY PROTEIN 2-RELATED"/>
    <property type="match status" value="1"/>
</dbReference>
<keyword evidence="1" id="KW-0521">NADP</keyword>
<dbReference type="Gene3D" id="3.40.50.720">
    <property type="entry name" value="NAD(P)-binding Rossmann-like Domain"/>
    <property type="match status" value="1"/>
</dbReference>
<dbReference type="SUPFAM" id="SSF51735">
    <property type="entry name" value="NAD(P)-binding Rossmann-fold domains"/>
    <property type="match status" value="1"/>
</dbReference>
<evidence type="ECO:0000256" key="1">
    <source>
        <dbReference type="RuleBase" id="RU363097"/>
    </source>
</evidence>
<evidence type="ECO:0000313" key="5">
    <source>
        <dbReference type="Proteomes" id="UP000002051"/>
    </source>
</evidence>
<dbReference type="EMBL" id="CM001222">
    <property type="protein sequence ID" value="AES75254.1"/>
    <property type="molecule type" value="Genomic_DNA"/>
</dbReference>
<keyword evidence="1" id="KW-0443">Lipid metabolism</keyword>
<comment type="catalytic activity">
    <reaction evidence="1">
        <text>a long-chain fatty acyl-CoA + 2 NADPH + 2 H(+) = a long-chain primary fatty alcohol + 2 NADP(+) + CoA</text>
        <dbReference type="Rhea" id="RHEA:52716"/>
        <dbReference type="ChEBI" id="CHEBI:15378"/>
        <dbReference type="ChEBI" id="CHEBI:57287"/>
        <dbReference type="ChEBI" id="CHEBI:57783"/>
        <dbReference type="ChEBI" id="CHEBI:58349"/>
        <dbReference type="ChEBI" id="CHEBI:77396"/>
        <dbReference type="ChEBI" id="CHEBI:83139"/>
        <dbReference type="EC" id="1.2.1.84"/>
    </reaction>
</comment>